<dbReference type="PANTHER" id="PTHR15460">
    <property type="entry name" value="PEROXISOMAL MEMBRANE PROTEIN 4"/>
    <property type="match status" value="1"/>
</dbReference>
<feature type="compositionally biased region" description="Low complexity" evidence="1">
    <location>
        <begin position="201"/>
        <end position="220"/>
    </location>
</feature>
<accession>A0A5E8B0I1</accession>
<dbReference type="EMBL" id="CABVLU010000001">
    <property type="protein sequence ID" value="VVT44902.1"/>
    <property type="molecule type" value="Genomic_DNA"/>
</dbReference>
<proteinExistence type="predicted"/>
<evidence type="ECO:0008006" key="5">
    <source>
        <dbReference type="Google" id="ProtNLM"/>
    </source>
</evidence>
<name>A0A5E8B0I1_9ASCO</name>
<feature type="transmembrane region" description="Helical" evidence="2">
    <location>
        <begin position="248"/>
        <end position="269"/>
    </location>
</feature>
<keyword evidence="2" id="KW-1133">Transmembrane helix</keyword>
<evidence type="ECO:0000313" key="3">
    <source>
        <dbReference type="EMBL" id="VVT44902.1"/>
    </source>
</evidence>
<evidence type="ECO:0000256" key="2">
    <source>
        <dbReference type="SAM" id="Phobius"/>
    </source>
</evidence>
<reference evidence="3 4" key="1">
    <citation type="submission" date="2019-09" db="EMBL/GenBank/DDBJ databases">
        <authorList>
            <person name="Brejova B."/>
        </authorList>
    </citation>
    <scope>NUCLEOTIDE SEQUENCE [LARGE SCALE GENOMIC DNA]</scope>
</reference>
<evidence type="ECO:0000313" key="4">
    <source>
        <dbReference type="Proteomes" id="UP000398389"/>
    </source>
</evidence>
<dbReference type="OrthoDB" id="39659at2759"/>
<sequence>MSADPTSYSSSSNAILNKLNEFLTNENYHDLLAILKGTRNGIVYGAKLRFCHALVMSFLFRSGPIKDRWHGIVKNTKQHARALGSFVFVYKSALYLLKLARPYLTTPSRFSPSASLSTKLQSTLDDINTHKHPGEAFVAGLIAGYAVFGYPGKNTGLATINQQMVLYVFSRIFLGLCKLLLDKILQQLSVISPEPSKSRHSSVSSSSSSTSTSSTSTSSHSSHKHVKGAVGLIDFATQVRRLSPRARAISNAAWSLFAAVCWGLVMALFRMDSTLLQSSMVHSMKNLYVDSESWHGWWDFLW</sequence>
<protein>
    <recommendedName>
        <fullName evidence="5">Peroxisomal membrane protein 4</fullName>
    </recommendedName>
</protein>
<keyword evidence="2" id="KW-0812">Transmembrane</keyword>
<keyword evidence="2" id="KW-0472">Membrane</keyword>
<dbReference type="PANTHER" id="PTHR15460:SF3">
    <property type="entry name" value="PEROXISOMAL MEMBRANE PROTEIN 4"/>
    <property type="match status" value="1"/>
</dbReference>
<gene>
    <name evidence="3" type="ORF">SAPINGB_P000572</name>
</gene>
<dbReference type="GeneID" id="43579395"/>
<evidence type="ECO:0000256" key="1">
    <source>
        <dbReference type="SAM" id="MobiDB-lite"/>
    </source>
</evidence>
<dbReference type="RefSeq" id="XP_031851186.1">
    <property type="nucleotide sequence ID" value="XM_031995295.1"/>
</dbReference>
<dbReference type="GO" id="GO:0005778">
    <property type="term" value="C:peroxisomal membrane"/>
    <property type="evidence" value="ECO:0007669"/>
    <property type="project" value="TreeGrafter"/>
</dbReference>
<dbReference type="AlphaFoldDB" id="A0A5E8B0I1"/>
<dbReference type="InterPro" id="IPR019531">
    <property type="entry name" value="Pmp4"/>
</dbReference>
<keyword evidence="4" id="KW-1185">Reference proteome</keyword>
<feature type="region of interest" description="Disordered" evidence="1">
    <location>
        <begin position="194"/>
        <end position="223"/>
    </location>
</feature>
<dbReference type="Proteomes" id="UP000398389">
    <property type="component" value="Unassembled WGS sequence"/>
</dbReference>
<organism evidence="3 4">
    <name type="scientific">Magnusiomyces paraingens</name>
    <dbReference type="NCBI Taxonomy" id="2606893"/>
    <lineage>
        <taxon>Eukaryota</taxon>
        <taxon>Fungi</taxon>
        <taxon>Dikarya</taxon>
        <taxon>Ascomycota</taxon>
        <taxon>Saccharomycotina</taxon>
        <taxon>Dipodascomycetes</taxon>
        <taxon>Dipodascales</taxon>
        <taxon>Dipodascaceae</taxon>
        <taxon>Magnusiomyces</taxon>
    </lineage>
</organism>